<keyword evidence="1" id="KW-1133">Transmembrane helix</keyword>
<keyword evidence="1" id="KW-0472">Membrane</keyword>
<dbReference type="InterPro" id="IPR012867">
    <property type="entry name" value="DUF1648"/>
</dbReference>
<sequence>MNLFFLNMSYRKAFSLVLAISLIVAIVFLFFLPEQVPMQWGIDDQVNYYAPKYLAVLVIPVVAGILGGKGLANQNFAYLGYSLLSIVVNSGLFVFICVTY</sequence>
<dbReference type="Proteomes" id="UP001429357">
    <property type="component" value="Unassembled WGS sequence"/>
</dbReference>
<evidence type="ECO:0000259" key="2">
    <source>
        <dbReference type="Pfam" id="PF07853"/>
    </source>
</evidence>
<evidence type="ECO:0000313" key="3">
    <source>
        <dbReference type="EMBL" id="MEO1783222.1"/>
    </source>
</evidence>
<reference evidence="3" key="2">
    <citation type="submission" date="2024-02" db="EMBL/GenBank/DDBJ databases">
        <title>The Genome Sequence of Enterococcus diestrammenae JM9A.</title>
        <authorList>
            <person name="Earl A."/>
            <person name="Manson A."/>
            <person name="Gilmore M."/>
            <person name="Sanders J."/>
            <person name="Shea T."/>
            <person name="Howe W."/>
            <person name="Livny J."/>
            <person name="Cuomo C."/>
            <person name="Neafsey D."/>
            <person name="Birren B."/>
        </authorList>
    </citation>
    <scope>NUCLEOTIDE SEQUENCE</scope>
    <source>
        <strain evidence="3">JM9A</strain>
    </source>
</reference>
<feature type="transmembrane region" description="Helical" evidence="1">
    <location>
        <begin position="13"/>
        <end position="32"/>
    </location>
</feature>
<gene>
    <name evidence="3" type="ORF">BAU18_002841</name>
</gene>
<feature type="domain" description="DUF1648" evidence="2">
    <location>
        <begin position="16"/>
        <end position="63"/>
    </location>
</feature>
<proteinExistence type="predicted"/>
<comment type="caution">
    <text evidence="3">The sequence shown here is derived from an EMBL/GenBank/DDBJ whole genome shotgun (WGS) entry which is preliminary data.</text>
</comment>
<keyword evidence="1" id="KW-0812">Transmembrane</keyword>
<accession>A0ABV0F817</accession>
<dbReference type="Pfam" id="PF07853">
    <property type="entry name" value="DUF1648"/>
    <property type="match status" value="1"/>
</dbReference>
<feature type="transmembrane region" description="Helical" evidence="1">
    <location>
        <begin position="78"/>
        <end position="98"/>
    </location>
</feature>
<reference evidence="3" key="1">
    <citation type="submission" date="2016-06" db="EMBL/GenBank/DDBJ databases">
        <authorList>
            <person name="Van Tyne D."/>
        </authorList>
    </citation>
    <scope>NUCLEOTIDE SEQUENCE</scope>
    <source>
        <strain evidence="3">JM9A</strain>
    </source>
</reference>
<name>A0ABV0F817_9ENTE</name>
<evidence type="ECO:0000313" key="4">
    <source>
        <dbReference type="Proteomes" id="UP001429357"/>
    </source>
</evidence>
<evidence type="ECO:0000256" key="1">
    <source>
        <dbReference type="SAM" id="Phobius"/>
    </source>
</evidence>
<organism evidence="3 4">
    <name type="scientific">Enterococcus diestrammenae</name>
    <dbReference type="NCBI Taxonomy" id="1155073"/>
    <lineage>
        <taxon>Bacteria</taxon>
        <taxon>Bacillati</taxon>
        <taxon>Bacillota</taxon>
        <taxon>Bacilli</taxon>
        <taxon>Lactobacillales</taxon>
        <taxon>Enterococcaceae</taxon>
        <taxon>Enterococcus</taxon>
    </lineage>
</organism>
<feature type="transmembrane region" description="Helical" evidence="1">
    <location>
        <begin position="53"/>
        <end position="72"/>
    </location>
</feature>
<keyword evidence="4" id="KW-1185">Reference proteome</keyword>
<dbReference type="EMBL" id="MAEI02000001">
    <property type="protein sequence ID" value="MEO1783222.1"/>
    <property type="molecule type" value="Genomic_DNA"/>
</dbReference>
<dbReference type="RefSeq" id="WP_347301084.1">
    <property type="nucleotide sequence ID" value="NZ_MAEI02000001.1"/>
</dbReference>
<protein>
    <recommendedName>
        <fullName evidence="2">DUF1648 domain-containing protein</fullName>
    </recommendedName>
</protein>